<dbReference type="SMART" id="SM00855">
    <property type="entry name" value="PGAM"/>
    <property type="match status" value="1"/>
</dbReference>
<evidence type="ECO:0000313" key="2">
    <source>
        <dbReference type="Proteomes" id="UP000825679"/>
    </source>
</evidence>
<organism evidence="1 2">
    <name type="scientific">Deefgea tanakiae</name>
    <dbReference type="NCBI Taxonomy" id="2865840"/>
    <lineage>
        <taxon>Bacteria</taxon>
        <taxon>Pseudomonadati</taxon>
        <taxon>Pseudomonadota</taxon>
        <taxon>Betaproteobacteria</taxon>
        <taxon>Neisseriales</taxon>
        <taxon>Chitinibacteraceae</taxon>
        <taxon>Deefgea</taxon>
    </lineage>
</organism>
<dbReference type="Proteomes" id="UP000825679">
    <property type="component" value="Chromosome"/>
</dbReference>
<proteinExistence type="predicted"/>
<gene>
    <name evidence="1" type="ORF">K4H28_15565</name>
</gene>
<dbReference type="InterPro" id="IPR013078">
    <property type="entry name" value="His_Pase_superF_clade-1"/>
</dbReference>
<dbReference type="Gene3D" id="3.40.50.1240">
    <property type="entry name" value="Phosphoglycerate mutase-like"/>
    <property type="match status" value="1"/>
</dbReference>
<name>A0ABX8Z5K7_9NEIS</name>
<accession>A0ABX8Z5K7</accession>
<dbReference type="EMBL" id="CP081150">
    <property type="protein sequence ID" value="QZA77665.1"/>
    <property type="molecule type" value="Genomic_DNA"/>
</dbReference>
<dbReference type="InterPro" id="IPR029033">
    <property type="entry name" value="His_PPase_superfam"/>
</dbReference>
<protein>
    <submittedName>
        <fullName evidence="1">Histidine phosphatase family protein</fullName>
    </submittedName>
</protein>
<reference evidence="1 2" key="1">
    <citation type="submission" date="2021-08" db="EMBL/GenBank/DDBJ databases">
        <title>complete genome sequencing of Deefgea sp. D25.</title>
        <authorList>
            <person name="Bae J.-W."/>
            <person name="Gim D.-H."/>
        </authorList>
    </citation>
    <scope>NUCLEOTIDE SEQUENCE [LARGE SCALE GENOMIC DNA]</scope>
    <source>
        <strain evidence="1 2">D25</strain>
    </source>
</reference>
<dbReference type="SUPFAM" id="SSF53254">
    <property type="entry name" value="Phosphoglycerate mutase-like"/>
    <property type="match status" value="1"/>
</dbReference>
<dbReference type="Pfam" id="PF00300">
    <property type="entry name" value="His_Phos_1"/>
    <property type="match status" value="1"/>
</dbReference>
<sequence length="154" mass="17339">MDLILWRHADAEDGVDDLARPLTPKGIKQAKKVATWLREQLKDAAEYRVIASEAVRSQATAQQLRADFEINAKINPGCHNACYLEVARWPRDIGKFVVVVGHQPNLGEVAALLLTGKELEWNTRKGGIWWIQRKVMDDGRVKYVLKAALSPDLL</sequence>
<evidence type="ECO:0000313" key="1">
    <source>
        <dbReference type="EMBL" id="QZA77665.1"/>
    </source>
</evidence>
<dbReference type="CDD" id="cd07040">
    <property type="entry name" value="HP"/>
    <property type="match status" value="1"/>
</dbReference>
<keyword evidence="2" id="KW-1185">Reference proteome</keyword>
<dbReference type="RefSeq" id="WP_221006045.1">
    <property type="nucleotide sequence ID" value="NZ_CP081150.1"/>
</dbReference>